<evidence type="ECO:0000313" key="8">
    <source>
        <dbReference type="Proteomes" id="UP000647491"/>
    </source>
</evidence>
<feature type="transmembrane region" description="Helical" evidence="6">
    <location>
        <begin position="153"/>
        <end position="175"/>
    </location>
</feature>
<feature type="transmembrane region" description="Helical" evidence="6">
    <location>
        <begin position="437"/>
        <end position="459"/>
    </location>
</feature>
<feature type="transmembrane region" description="Helical" evidence="6">
    <location>
        <begin position="398"/>
        <end position="416"/>
    </location>
</feature>
<keyword evidence="3 6" id="KW-0812">Transmembrane</keyword>
<evidence type="ECO:0000256" key="2">
    <source>
        <dbReference type="ARBA" id="ARBA00022475"/>
    </source>
</evidence>
<keyword evidence="5 6" id="KW-0472">Membrane</keyword>
<gene>
    <name evidence="7" type="ORF">H8708_00395</name>
</gene>
<name>A0ABR7NNL9_9FIRM</name>
<reference evidence="7 8" key="1">
    <citation type="submission" date="2020-08" db="EMBL/GenBank/DDBJ databases">
        <title>Genome public.</title>
        <authorList>
            <person name="Liu C."/>
            <person name="Sun Q."/>
        </authorList>
    </citation>
    <scope>NUCLEOTIDE SEQUENCE [LARGE SCALE GENOMIC DNA]</scope>
    <source>
        <strain evidence="7 8">BX10</strain>
    </source>
</reference>
<dbReference type="Proteomes" id="UP000647491">
    <property type="component" value="Unassembled WGS sequence"/>
</dbReference>
<dbReference type="PANTHER" id="PTHR30250">
    <property type="entry name" value="PST FAMILY PREDICTED COLANIC ACID TRANSPORTER"/>
    <property type="match status" value="1"/>
</dbReference>
<feature type="transmembrane region" description="Helical" evidence="6">
    <location>
        <begin position="7"/>
        <end position="26"/>
    </location>
</feature>
<evidence type="ECO:0000256" key="6">
    <source>
        <dbReference type="SAM" id="Phobius"/>
    </source>
</evidence>
<dbReference type="RefSeq" id="WP_262426617.1">
    <property type="nucleotide sequence ID" value="NZ_JACRTJ010000001.1"/>
</dbReference>
<protein>
    <recommendedName>
        <fullName evidence="9">Lipopolysaccharide biosynthesis protein</fullName>
    </recommendedName>
</protein>
<keyword evidence="8" id="KW-1185">Reference proteome</keyword>
<evidence type="ECO:0000256" key="3">
    <source>
        <dbReference type="ARBA" id="ARBA00022692"/>
    </source>
</evidence>
<sequence>MKTRNSFYNSLAGLLYYFITILLGIVNRKAVIAFLGIEYQGINSLFGNILSMLSIAELGIGTAIIYHLYRPLSEGNLQAVKSLMNFYRKCYYAIAMAVLIFGLLVIPFLNMFIQGYTLLYPLWFLYIWFLADVVLSYLFTFKRSILIADQKNYLVLLCDLLYQFFSKIGQIVVLFCTRDFICYLAVMVISRLAENFLINGLANRKYPFLKGNDSISLEKEILDDIKQKVKGAVFHKIGGFIVLGTDNILISKFFGLMTVGIYSNYSLIINSIKNICNQIMSATTASVGHMLAEHNEEKSRSIFKEMQILNVFIHHCAGVGIYCVATPLVSLLFGKEYIVSEFTLFVLACNFFIQGMRCVFGIFKDAAGILYEDRFIPLIESAVNIAASIILLKRYGLAGIFMGTILSSMILFGYTYPFLVVKRVLKGNVKVYFCEQIWLVVLNLGSLVSAKWMCGLAVMESLMLQILWNCVISVVVAFLIYFLGYAIWKKETKLLLYKLKSLLCDLLNI</sequence>
<comment type="caution">
    <text evidence="7">The sequence shown here is derived from an EMBL/GenBank/DDBJ whole genome shotgun (WGS) entry which is preliminary data.</text>
</comment>
<dbReference type="PANTHER" id="PTHR30250:SF26">
    <property type="entry name" value="PSMA PROTEIN"/>
    <property type="match status" value="1"/>
</dbReference>
<feature type="transmembrane region" description="Helical" evidence="6">
    <location>
        <begin position="46"/>
        <end position="69"/>
    </location>
</feature>
<accession>A0ABR7NNL9</accession>
<dbReference type="InterPro" id="IPR050833">
    <property type="entry name" value="Poly_Biosynth_Transport"/>
</dbReference>
<feature type="transmembrane region" description="Helical" evidence="6">
    <location>
        <begin position="465"/>
        <end position="488"/>
    </location>
</feature>
<proteinExistence type="predicted"/>
<keyword evidence="4 6" id="KW-1133">Transmembrane helix</keyword>
<organism evidence="7 8">
    <name type="scientific">Enterocloster hominis</name>
    <name type="common">ex Liu et al. 2021</name>
    <dbReference type="NCBI Taxonomy" id="2763663"/>
    <lineage>
        <taxon>Bacteria</taxon>
        <taxon>Bacillati</taxon>
        <taxon>Bacillota</taxon>
        <taxon>Clostridia</taxon>
        <taxon>Lachnospirales</taxon>
        <taxon>Lachnospiraceae</taxon>
        <taxon>Enterocloster</taxon>
    </lineage>
</organism>
<feature type="transmembrane region" description="Helical" evidence="6">
    <location>
        <begin position="119"/>
        <end position="141"/>
    </location>
</feature>
<feature type="transmembrane region" description="Helical" evidence="6">
    <location>
        <begin position="308"/>
        <end position="330"/>
    </location>
</feature>
<feature type="transmembrane region" description="Helical" evidence="6">
    <location>
        <begin position="90"/>
        <end position="113"/>
    </location>
</feature>
<evidence type="ECO:0000256" key="5">
    <source>
        <dbReference type="ARBA" id="ARBA00023136"/>
    </source>
</evidence>
<comment type="subcellular location">
    <subcellularLocation>
        <location evidence="1">Cell membrane</location>
        <topology evidence="1">Multi-pass membrane protein</topology>
    </subcellularLocation>
</comment>
<dbReference type="EMBL" id="JACRTJ010000001">
    <property type="protein sequence ID" value="MBC8597707.1"/>
    <property type="molecule type" value="Genomic_DNA"/>
</dbReference>
<keyword evidence="2" id="KW-1003">Cell membrane</keyword>
<evidence type="ECO:0008006" key="9">
    <source>
        <dbReference type="Google" id="ProtNLM"/>
    </source>
</evidence>
<evidence type="ECO:0000256" key="4">
    <source>
        <dbReference type="ARBA" id="ARBA00022989"/>
    </source>
</evidence>
<evidence type="ECO:0000313" key="7">
    <source>
        <dbReference type="EMBL" id="MBC8597707.1"/>
    </source>
</evidence>
<feature type="transmembrane region" description="Helical" evidence="6">
    <location>
        <begin position="342"/>
        <end position="363"/>
    </location>
</feature>
<evidence type="ECO:0000256" key="1">
    <source>
        <dbReference type="ARBA" id="ARBA00004651"/>
    </source>
</evidence>